<dbReference type="PRINTS" id="PR00812">
    <property type="entry name" value="BCTERIALGSPF"/>
</dbReference>
<keyword evidence="11 15" id="KW-1133">Transmembrane helix</keyword>
<comment type="similarity">
    <text evidence="3 14">Belongs to the GSP F family.</text>
</comment>
<dbReference type="GO" id="GO:0015627">
    <property type="term" value="C:type II protein secretion system complex"/>
    <property type="evidence" value="ECO:0007669"/>
    <property type="project" value="InterPro"/>
</dbReference>
<evidence type="ECO:0000256" key="10">
    <source>
        <dbReference type="ARBA" id="ARBA00022927"/>
    </source>
</evidence>
<dbReference type="AlphaFoldDB" id="A0AAD0PHY6"/>
<evidence type="ECO:0000256" key="5">
    <source>
        <dbReference type="ARBA" id="ARBA00022475"/>
    </source>
</evidence>
<evidence type="ECO:0000256" key="7">
    <source>
        <dbReference type="ARBA" id="ARBA00022692"/>
    </source>
</evidence>
<evidence type="ECO:0000313" key="18">
    <source>
        <dbReference type="Proteomes" id="UP000251617"/>
    </source>
</evidence>
<dbReference type="GO" id="GO:0046872">
    <property type="term" value="F:metal ion binding"/>
    <property type="evidence" value="ECO:0007669"/>
    <property type="project" value="UniProtKB-KW"/>
</dbReference>
<dbReference type="PROSITE" id="PS00874">
    <property type="entry name" value="T2SP_F"/>
    <property type="match status" value="1"/>
</dbReference>
<dbReference type="Pfam" id="PF00482">
    <property type="entry name" value="T2SSF"/>
    <property type="match status" value="2"/>
</dbReference>
<dbReference type="NCBIfam" id="TIGR02120">
    <property type="entry name" value="GspF"/>
    <property type="match status" value="1"/>
</dbReference>
<keyword evidence="7 14" id="KW-0812">Transmembrane</keyword>
<dbReference type="InterPro" id="IPR011850">
    <property type="entry name" value="T2SS_GspF"/>
</dbReference>
<feature type="domain" description="Type II secretion system protein GspF" evidence="16">
    <location>
        <begin position="269"/>
        <end position="391"/>
    </location>
</feature>
<evidence type="ECO:0000256" key="9">
    <source>
        <dbReference type="ARBA" id="ARBA00022837"/>
    </source>
</evidence>
<accession>A0AAD0PHY6</accession>
<evidence type="ECO:0000256" key="14">
    <source>
        <dbReference type="RuleBase" id="RU003923"/>
    </source>
</evidence>
<proteinExistence type="inferred from homology"/>
<comment type="subcellular location">
    <subcellularLocation>
        <location evidence="2 14">Cell inner membrane</location>
        <topology evidence="2 14">Multi-pass membrane protein</topology>
    </subcellularLocation>
</comment>
<evidence type="ECO:0000256" key="1">
    <source>
        <dbReference type="ARBA" id="ARBA00002684"/>
    </source>
</evidence>
<dbReference type="Gene3D" id="1.20.81.30">
    <property type="entry name" value="Type II secretion system (T2SS), domain F"/>
    <property type="match status" value="2"/>
</dbReference>
<dbReference type="GO" id="GO:0015628">
    <property type="term" value="P:protein secretion by the type II secretion system"/>
    <property type="evidence" value="ECO:0007669"/>
    <property type="project" value="InterPro"/>
</dbReference>
<gene>
    <name evidence="17" type="primary">gspF</name>
    <name evidence="17" type="ORF">C1S65_25190</name>
</gene>
<keyword evidence="5" id="KW-1003">Cell membrane</keyword>
<dbReference type="InterPro" id="IPR018076">
    <property type="entry name" value="T2SS_GspF_dom"/>
</dbReference>
<dbReference type="InterPro" id="IPR003004">
    <property type="entry name" value="GspF/PilC"/>
</dbReference>
<dbReference type="Proteomes" id="UP000251617">
    <property type="component" value="Chromosome"/>
</dbReference>
<dbReference type="InterPro" id="IPR001992">
    <property type="entry name" value="T2SS_GspF/T4SS_PilC_CS"/>
</dbReference>
<evidence type="ECO:0000259" key="16">
    <source>
        <dbReference type="Pfam" id="PF00482"/>
    </source>
</evidence>
<dbReference type="GO" id="GO:0005886">
    <property type="term" value="C:plasma membrane"/>
    <property type="evidence" value="ECO:0007669"/>
    <property type="project" value="UniProtKB-SubCell"/>
</dbReference>
<dbReference type="InterPro" id="IPR042094">
    <property type="entry name" value="T2SS_GspF_sf"/>
</dbReference>
<keyword evidence="4 14" id="KW-0813">Transport</keyword>
<feature type="transmembrane region" description="Helical" evidence="15">
    <location>
        <begin position="372"/>
        <end position="393"/>
    </location>
</feature>
<dbReference type="PANTHER" id="PTHR30012:SF0">
    <property type="entry name" value="TYPE II SECRETION SYSTEM PROTEIN F-RELATED"/>
    <property type="match status" value="1"/>
</dbReference>
<sequence>MMRFRYLVQDHQGARRRGTLEAGNARQARQLLREQGLLIIAVRAVRLQWNSRLRPVRLGATQLAIITRQLATLLRASMPLSDALLAVASQSEDRQASKLMGAVNEQIAQGRTLADALGHYPQAFPAVYRATVAAAERSGHLSSVFERLADHGEREQALRQKVQLAMVYPLILFLVSLLVLGFLLGYVVPDVVQAFARDQAQLPYATLLLIALSEFTGHFGLLIIMTVLCCVVAVRWALRQPARRQRWDALALRIPLWGEFIRASNAARFVATLATLGRSGVPLVEAMRIGAVVTSNLALRERLIRAAVELAEGSSLASSLTRCAALPPLTLHMIASGERAGEVNTMLERAADLQEKHLSSRISLLVSLCEPAMLLLMGGIVLFIVLAILLPILNLNQLVT</sequence>
<name>A0AAD0PHY6_PSEPU</name>
<dbReference type="FunFam" id="1.20.81.30:FF:000001">
    <property type="entry name" value="Type II secretion system protein F"/>
    <property type="match status" value="2"/>
</dbReference>
<evidence type="ECO:0000256" key="4">
    <source>
        <dbReference type="ARBA" id="ARBA00022448"/>
    </source>
</evidence>
<keyword evidence="9" id="KW-0106">Calcium</keyword>
<evidence type="ECO:0000256" key="11">
    <source>
        <dbReference type="ARBA" id="ARBA00022989"/>
    </source>
</evidence>
<evidence type="ECO:0000256" key="12">
    <source>
        <dbReference type="ARBA" id="ARBA00023136"/>
    </source>
</evidence>
<organism evidence="17 18">
    <name type="scientific">Pseudomonas putida</name>
    <name type="common">Arthrobacter siderocapsulatus</name>
    <dbReference type="NCBI Taxonomy" id="303"/>
    <lineage>
        <taxon>Bacteria</taxon>
        <taxon>Pseudomonadati</taxon>
        <taxon>Pseudomonadota</taxon>
        <taxon>Gammaproteobacteria</taxon>
        <taxon>Pseudomonadales</taxon>
        <taxon>Pseudomonadaceae</taxon>
        <taxon>Pseudomonas</taxon>
    </lineage>
</organism>
<comment type="function">
    <text evidence="1">Component of the type II secretion system inner membrane complex required for the energy-dependent secretion of extracellular factors such as proteases and toxins from the periplasm.</text>
</comment>
<evidence type="ECO:0000256" key="6">
    <source>
        <dbReference type="ARBA" id="ARBA00022519"/>
    </source>
</evidence>
<dbReference type="RefSeq" id="WP_112899407.1">
    <property type="nucleotide sequence ID" value="NZ_CP030750.1"/>
</dbReference>
<evidence type="ECO:0000313" key="17">
    <source>
        <dbReference type="EMBL" id="AXA27247.1"/>
    </source>
</evidence>
<evidence type="ECO:0000256" key="13">
    <source>
        <dbReference type="ARBA" id="ARBA00030750"/>
    </source>
</evidence>
<keyword evidence="12 15" id="KW-0472">Membrane</keyword>
<feature type="transmembrane region" description="Helical" evidence="15">
    <location>
        <begin position="164"/>
        <end position="188"/>
    </location>
</feature>
<dbReference type="PANTHER" id="PTHR30012">
    <property type="entry name" value="GENERAL SECRETION PATHWAY PROTEIN"/>
    <property type="match status" value="1"/>
</dbReference>
<evidence type="ECO:0000256" key="3">
    <source>
        <dbReference type="ARBA" id="ARBA00005745"/>
    </source>
</evidence>
<keyword evidence="10" id="KW-0653">Protein transport</keyword>
<evidence type="ECO:0000256" key="8">
    <source>
        <dbReference type="ARBA" id="ARBA00022723"/>
    </source>
</evidence>
<keyword evidence="8" id="KW-0479">Metal-binding</keyword>
<keyword evidence="6" id="KW-0997">Cell inner membrane</keyword>
<feature type="domain" description="Type II secretion system protein GspF" evidence="16">
    <location>
        <begin position="67"/>
        <end position="189"/>
    </location>
</feature>
<evidence type="ECO:0000256" key="15">
    <source>
        <dbReference type="SAM" id="Phobius"/>
    </source>
</evidence>
<evidence type="ECO:0000256" key="2">
    <source>
        <dbReference type="ARBA" id="ARBA00004429"/>
    </source>
</evidence>
<dbReference type="EMBL" id="CP030750">
    <property type="protein sequence ID" value="AXA27247.1"/>
    <property type="molecule type" value="Genomic_DNA"/>
</dbReference>
<reference evidence="17 18" key="1">
    <citation type="submission" date="2018-06" db="EMBL/GenBank/DDBJ databases">
        <title>The genome of Pseudomonas putida NX-1, a lignin degrader.</title>
        <authorList>
            <person name="Xu Z."/>
        </authorList>
    </citation>
    <scope>NUCLEOTIDE SEQUENCE [LARGE SCALE GENOMIC DNA]</scope>
    <source>
        <strain evidence="17 18">NX-1</strain>
    </source>
</reference>
<protein>
    <recommendedName>
        <fullName evidence="13">General secretion pathway protein F</fullName>
    </recommendedName>
</protein>
<feature type="transmembrane region" description="Helical" evidence="15">
    <location>
        <begin position="208"/>
        <end position="238"/>
    </location>
</feature>